<dbReference type="InterPro" id="IPR003018">
    <property type="entry name" value="GAF"/>
</dbReference>
<dbReference type="PROSITE" id="PS01320">
    <property type="entry name" value="UPF0067"/>
    <property type="match status" value="1"/>
</dbReference>
<dbReference type="Proteomes" id="UP000253664">
    <property type="component" value="Unassembled WGS sequence"/>
</dbReference>
<dbReference type="OrthoDB" id="15735at2759"/>
<gene>
    <name evidence="4" type="ORF">L249_1449</name>
</gene>
<organism evidence="4 5">
    <name type="scientific">Ophiocordyceps polyrhachis-furcata BCC 54312</name>
    <dbReference type="NCBI Taxonomy" id="1330021"/>
    <lineage>
        <taxon>Eukaryota</taxon>
        <taxon>Fungi</taxon>
        <taxon>Dikarya</taxon>
        <taxon>Ascomycota</taxon>
        <taxon>Pezizomycotina</taxon>
        <taxon>Sordariomycetes</taxon>
        <taxon>Hypocreomycetidae</taxon>
        <taxon>Hypocreales</taxon>
        <taxon>Ophiocordycipitaceae</taxon>
        <taxon>Ophiocordyceps</taxon>
    </lineage>
</organism>
<name>A0A367L4K4_9HYPO</name>
<dbReference type="Pfam" id="PF13185">
    <property type="entry name" value="GAF_2"/>
    <property type="match status" value="1"/>
</dbReference>
<dbReference type="PANTHER" id="PTHR21021:SF15">
    <property type="entry name" value="FREE METHIONINE-R-SULFOXIDE REDUCTASE"/>
    <property type="match status" value="1"/>
</dbReference>
<dbReference type="SUPFAM" id="SSF55781">
    <property type="entry name" value="GAF domain-like"/>
    <property type="match status" value="1"/>
</dbReference>
<keyword evidence="5" id="KW-1185">Reference proteome</keyword>
<feature type="region of interest" description="Disordered" evidence="2">
    <location>
        <begin position="49"/>
        <end position="72"/>
    </location>
</feature>
<comment type="similarity">
    <text evidence="1">Belongs to the free Met sulfoxide reductase family.</text>
</comment>
<protein>
    <recommendedName>
        <fullName evidence="3">GAF domain-containing protein</fullName>
    </recommendedName>
</protein>
<evidence type="ECO:0000256" key="1">
    <source>
        <dbReference type="ARBA" id="ARBA00038454"/>
    </source>
</evidence>
<dbReference type="STRING" id="1330021.A0A367L4K4"/>
<evidence type="ECO:0000313" key="5">
    <source>
        <dbReference type="Proteomes" id="UP000253664"/>
    </source>
</evidence>
<dbReference type="EMBL" id="LKCN02000016">
    <property type="protein sequence ID" value="RCI09142.1"/>
    <property type="molecule type" value="Genomic_DNA"/>
</dbReference>
<dbReference type="InterPro" id="IPR000614">
    <property type="entry name" value="FRMsr_CS"/>
</dbReference>
<proteinExistence type="inferred from homology"/>
<evidence type="ECO:0000313" key="4">
    <source>
        <dbReference type="EMBL" id="RCI09142.1"/>
    </source>
</evidence>
<reference evidence="4 5" key="1">
    <citation type="journal article" date="2015" name="BMC Genomics">
        <title>Insights from the genome of Ophiocordyceps polyrhachis-furcata to pathogenicity and host specificity in insect fungi.</title>
        <authorList>
            <person name="Wichadakul D."/>
            <person name="Kobmoo N."/>
            <person name="Ingsriswang S."/>
            <person name="Tangphatsornruang S."/>
            <person name="Chantasingh D."/>
            <person name="Luangsa-ard J.J."/>
            <person name="Eurwilaichitr L."/>
        </authorList>
    </citation>
    <scope>NUCLEOTIDE SEQUENCE [LARGE SCALE GENOMIC DNA]</scope>
    <source>
        <strain evidence="4 5">BCC 54312</strain>
    </source>
</reference>
<dbReference type="PANTHER" id="PTHR21021">
    <property type="entry name" value="GAF/PUTATIVE CYTOSKELETAL PROTEIN"/>
    <property type="match status" value="1"/>
</dbReference>
<evidence type="ECO:0000256" key="2">
    <source>
        <dbReference type="SAM" id="MobiDB-lite"/>
    </source>
</evidence>
<dbReference type="InterPro" id="IPR029016">
    <property type="entry name" value="GAF-like_dom_sf"/>
</dbReference>
<sequence length="180" mass="19312">MTSPRTRPTTSFFSRPERSLLVSGIGNLANAASLLWHAYKAMPAPSNAVNWAGKYRNPSPTQRDSKLRDGDSPQSRLLLGPFQGKVACQSIELGRGVCGRAAASGETQVVDDVDEDADHIACDDASKSEIVVPVVATGAGGREVVAVIDIDCAAKRGFDKRDRQKLQRLAELLAESCDWS</sequence>
<evidence type="ECO:0000259" key="3">
    <source>
        <dbReference type="Pfam" id="PF13185"/>
    </source>
</evidence>
<dbReference type="GO" id="GO:0005829">
    <property type="term" value="C:cytosol"/>
    <property type="evidence" value="ECO:0007669"/>
    <property type="project" value="TreeGrafter"/>
</dbReference>
<comment type="caution">
    <text evidence="4">The sequence shown here is derived from an EMBL/GenBank/DDBJ whole genome shotgun (WGS) entry which is preliminary data.</text>
</comment>
<dbReference type="InterPro" id="IPR051330">
    <property type="entry name" value="Phosphatase_reg/MetRdx"/>
</dbReference>
<feature type="domain" description="GAF" evidence="3">
    <location>
        <begin position="77"/>
        <end position="174"/>
    </location>
</feature>
<dbReference type="Gene3D" id="3.30.450.40">
    <property type="match status" value="1"/>
</dbReference>
<dbReference type="AlphaFoldDB" id="A0A367L4K4"/>
<accession>A0A367L4K4</accession>
<dbReference type="GO" id="GO:0033745">
    <property type="term" value="F:L-methionine-(R)-S-oxide reductase activity"/>
    <property type="evidence" value="ECO:0007669"/>
    <property type="project" value="TreeGrafter"/>
</dbReference>